<proteinExistence type="predicted"/>
<dbReference type="AlphaFoldDB" id="A0A6N2VNH4"/>
<sequence>MRVIGNVYYKPEIISAEKKEGYYIATSATYAEAGIVGVIGGAVASGVSNVVHHPDKVAAAIVTIDAVPGPANPG</sequence>
<protein>
    <submittedName>
        <fullName evidence="1">Uncharacterized protein</fullName>
    </submittedName>
</protein>
<evidence type="ECO:0000313" key="1">
    <source>
        <dbReference type="EMBL" id="VYT32075.1"/>
    </source>
</evidence>
<reference evidence="1" key="1">
    <citation type="submission" date="2019-11" db="EMBL/GenBank/DDBJ databases">
        <authorList>
            <person name="Feng L."/>
        </authorList>
    </citation>
    <scope>NUCLEOTIDE SEQUENCE</scope>
    <source>
        <strain evidence="1">CnexileLFYP112</strain>
    </source>
</reference>
<name>A0A6N2VNH4_9FIRM</name>
<dbReference type="EMBL" id="CACRTG010000028">
    <property type="protein sequence ID" value="VYT32075.1"/>
    <property type="molecule type" value="Genomic_DNA"/>
</dbReference>
<gene>
    <name evidence="1" type="ORF">CNLFYP112_02867</name>
</gene>
<accession>A0A6N2VNH4</accession>
<organism evidence="1">
    <name type="scientific">[Clostridium] nexile</name>
    <dbReference type="NCBI Taxonomy" id="29361"/>
    <lineage>
        <taxon>Bacteria</taxon>
        <taxon>Bacillati</taxon>
        <taxon>Bacillota</taxon>
        <taxon>Clostridia</taxon>
        <taxon>Lachnospirales</taxon>
        <taxon>Lachnospiraceae</taxon>
        <taxon>Tyzzerella</taxon>
    </lineage>
</organism>